<feature type="compositionally biased region" description="Basic and acidic residues" evidence="1">
    <location>
        <begin position="546"/>
        <end position="575"/>
    </location>
</feature>
<feature type="region of interest" description="Disordered" evidence="1">
    <location>
        <begin position="471"/>
        <end position="615"/>
    </location>
</feature>
<dbReference type="Proteomes" id="UP000235388">
    <property type="component" value="Unassembled WGS sequence"/>
</dbReference>
<dbReference type="OrthoDB" id="2507806at2759"/>
<feature type="compositionally biased region" description="Basic and acidic residues" evidence="1">
    <location>
        <begin position="335"/>
        <end position="345"/>
    </location>
</feature>
<name>A0A2N5W5T2_9BASI</name>
<evidence type="ECO:0000313" key="2">
    <source>
        <dbReference type="EMBL" id="PLW57582.1"/>
    </source>
</evidence>
<feature type="compositionally biased region" description="Basic and acidic residues" evidence="1">
    <location>
        <begin position="307"/>
        <end position="322"/>
    </location>
</feature>
<feature type="region of interest" description="Disordered" evidence="1">
    <location>
        <begin position="626"/>
        <end position="645"/>
    </location>
</feature>
<feature type="compositionally biased region" description="Basic and acidic residues" evidence="1">
    <location>
        <begin position="496"/>
        <end position="518"/>
    </location>
</feature>
<protein>
    <submittedName>
        <fullName evidence="2">Uncharacterized protein</fullName>
    </submittedName>
</protein>
<accession>A0A2N5W5T2</accession>
<feature type="compositionally biased region" description="Polar residues" evidence="1">
    <location>
        <begin position="293"/>
        <end position="306"/>
    </location>
</feature>
<gene>
    <name evidence="2" type="ORF">PCANC_01158</name>
</gene>
<feature type="region of interest" description="Disordered" evidence="1">
    <location>
        <begin position="107"/>
        <end position="357"/>
    </location>
</feature>
<evidence type="ECO:0000313" key="3">
    <source>
        <dbReference type="Proteomes" id="UP000235388"/>
    </source>
</evidence>
<dbReference type="AlphaFoldDB" id="A0A2N5W5T2"/>
<proteinExistence type="predicted"/>
<feature type="compositionally biased region" description="Polar residues" evidence="1">
    <location>
        <begin position="182"/>
        <end position="206"/>
    </location>
</feature>
<dbReference type="STRING" id="200324.A0A2N5W5T2"/>
<dbReference type="EMBL" id="PGCJ01000009">
    <property type="protein sequence ID" value="PLW57582.1"/>
    <property type="molecule type" value="Genomic_DNA"/>
</dbReference>
<comment type="caution">
    <text evidence="2">The sequence shown here is derived from an EMBL/GenBank/DDBJ whole genome shotgun (WGS) entry which is preliminary data.</text>
</comment>
<reference evidence="2 3" key="1">
    <citation type="submission" date="2017-11" db="EMBL/GenBank/DDBJ databases">
        <title>De novo assembly and phasing of dikaryotic genomes from two isolates of Puccinia coronata f. sp. avenae, the causal agent of oat crown rust.</title>
        <authorList>
            <person name="Miller M.E."/>
            <person name="Zhang Y."/>
            <person name="Omidvar V."/>
            <person name="Sperschneider J."/>
            <person name="Schwessinger B."/>
            <person name="Raley C."/>
            <person name="Palmer J.M."/>
            <person name="Garnica D."/>
            <person name="Upadhyaya N."/>
            <person name="Rathjen J."/>
            <person name="Taylor J.M."/>
            <person name="Park R.F."/>
            <person name="Dodds P.N."/>
            <person name="Hirsch C.D."/>
            <person name="Kianian S.F."/>
            <person name="Figueroa M."/>
        </authorList>
    </citation>
    <scope>NUCLEOTIDE SEQUENCE [LARGE SCALE GENOMIC DNA]</scope>
    <source>
        <strain evidence="2">12NC29</strain>
    </source>
</reference>
<organism evidence="2 3">
    <name type="scientific">Puccinia coronata f. sp. avenae</name>
    <dbReference type="NCBI Taxonomy" id="200324"/>
    <lineage>
        <taxon>Eukaryota</taxon>
        <taxon>Fungi</taxon>
        <taxon>Dikarya</taxon>
        <taxon>Basidiomycota</taxon>
        <taxon>Pucciniomycotina</taxon>
        <taxon>Pucciniomycetes</taxon>
        <taxon>Pucciniales</taxon>
        <taxon>Pucciniaceae</taxon>
        <taxon>Puccinia</taxon>
    </lineage>
</organism>
<evidence type="ECO:0000256" key="1">
    <source>
        <dbReference type="SAM" id="MobiDB-lite"/>
    </source>
</evidence>
<feature type="compositionally biased region" description="Polar residues" evidence="1">
    <location>
        <begin position="532"/>
        <end position="545"/>
    </location>
</feature>
<sequence>MQPPWRDTSFVNSMAHPTISDQSSVVSEMAPPSHPLGGTIVGTTVETFLRPVPSISWVAEPNLVYWVAPHAAPHATIPDSSRHPFQFSREATPFQPTMVPSGSQLLRQDKVRSRSGLARKKNPTVRPISSSNMDKISAGDARLKSEESLKGMQKVKKMNPASTGKEEPLLDPKRPVKLSSGGEVSSMPTAQSIPELSSVLSSTQPLPANALSPKDAEMALPAKKLNRKNNNNKEAIKLVIHEASPIPHEPATTQGKVGSLEGKPRNSLRNQSPGHAPIGAPTAQNEKHPKLSSPGSSVGTKITSESFDARHRPEIFDMEPPKMKVFPKDAYPNRPDSRAKSRTVPDESSSSPASSLSRITDIMNLGVSPAAGATGKHIEKASQDVKSTVGNIVYRTNVGIDQINNRKSTSPRFDFAEFSAPPVTITQSKESGRLSQPLATKTVSDGGWEIVSKKKGGKKLVSTPFVSRIMEESRMFPNSQESHQKYLEENTSTKSIPREAPPKSTDFKMDNDGAEVKRYSQNPANEFKQENDTPNSGSTPASDQTKTNENDEPKRKESKEKLMGDDGIADQREPLDVAISGKQGKESKRRENKKKKKANNSSKKPTSHQRKADSFDDWESIIAFVNSKHPAKEEPSAKHNPGNKMTESKFELTKLPFQKGKDELRQVSDLKSLKVLAMAPNEELTNTEESVKIIFDQLFSVKEDNKLKTIEESWIKEFSMKPPRNPLRRQYVVNGWSELCKSNGLDLNFMHHLSKHLKVNDISSNIKLEKLDGELFRRIVSYGTKDHQLMVKVHRVLCQKMGEFEVFKRITTLAKQVAQEMISRVKPKIEKMNIDPVLFEDSKSGEYEKLFDIFGHYGLNEDKSNRQGNYSKKLRLETTSDSFIRLLFKPKYPNLGTTKREIYVNICGENEYQSRSSPRIHFSSPIFPEAINPASYEEVLEKKDLYDSLMSQGLNLNRLLTIVSILGLEDDSDFSQMAPELVYYKSKVLYKLFAANKYNPIRWVSTAERNWLFKTYSDNYIFQLASLTERLDTLDGHAQFIHDKNLRAVYSEAEIEKLEDLDEIDLKSKCMVTDPEILRIESYLPSQISEKLRDFEEVSFMLLHHQIPQ</sequence>
<feature type="compositionally biased region" description="Low complexity" evidence="1">
    <location>
        <begin position="348"/>
        <end position="357"/>
    </location>
</feature>
<keyword evidence="3" id="KW-1185">Reference proteome</keyword>
<feature type="compositionally biased region" description="Basic and acidic residues" evidence="1">
    <location>
        <begin position="164"/>
        <end position="174"/>
    </location>
</feature>